<sequence>MIVDGQPFIALAGEVHNSTASSAEYIAPIWPRLQGFNLNTVVSPVYWELVEPAEGQYDFALVDEQLRQARAHGLRLVLLWFGTTKNAKSTFAPAWVLADRNRFSRAETAAGANPFDQGDPVLSVFDEDTMAADARAFAALMAHLARVDPQHTVITVQVENEAGLLGDSRDRSDLANRAWRGQVPATILARLRRGNLQPSLQALWAANGSRTSGTWSQVFGDDWQAHEAFMAWGVSRYIDHVAAAGKRELPLPMYANAWLGPQNPGDAAGAYPSGGPVPRVFDIWQANAPHLDWLSPDIYVDDYAGWAGQYAANQGAVFVPEARFEVGNLFTTLGALDGFGFAPFGIEDGLPGNQLSDAYGILSGALPVIARAQADNRIAGFALAAEEVRQITFPGYRLTVQGQREAVNRRFRDMGVPVQAPAPEPRAQTAGWGRAEMSDLRPSGLIIMLAEDEFLLAGKDVDLVIADESGRRLEVVRYQEGRYVDGEWQNGRVLNGDERMAPLPNDRFGMVRIRVLPAASGR</sequence>
<reference evidence="5 6" key="1">
    <citation type="submission" date="2019-12" db="EMBL/GenBank/DDBJ databases">
        <title>Genomic-based taxomic classification of the family Erythrobacteraceae.</title>
        <authorList>
            <person name="Xu L."/>
        </authorList>
    </citation>
    <scope>NUCLEOTIDE SEQUENCE [LARGE SCALE GENOMIC DNA]</scope>
    <source>
        <strain evidence="5 6">M0322</strain>
    </source>
</reference>
<feature type="domain" description="DUF5597" evidence="4">
    <location>
        <begin position="355"/>
        <end position="499"/>
    </location>
</feature>
<proteinExistence type="predicted"/>
<feature type="domain" description="Glycoside hydrolase family 42 N-terminal" evidence="3">
    <location>
        <begin position="43"/>
        <end position="181"/>
    </location>
</feature>
<dbReference type="Gene3D" id="3.20.20.80">
    <property type="entry name" value="Glycosidases"/>
    <property type="match status" value="1"/>
</dbReference>
<evidence type="ECO:0000259" key="3">
    <source>
        <dbReference type="Pfam" id="PF02449"/>
    </source>
</evidence>
<protein>
    <submittedName>
        <fullName evidence="5">Glycoside hydrolase</fullName>
    </submittedName>
</protein>
<dbReference type="GO" id="GO:0005975">
    <property type="term" value="P:carbohydrate metabolic process"/>
    <property type="evidence" value="ECO:0007669"/>
    <property type="project" value="InterPro"/>
</dbReference>
<keyword evidence="1 5" id="KW-0378">Hydrolase</keyword>
<accession>A0A844YU61</accession>
<name>A0A844YU61_9SPHN</name>
<evidence type="ECO:0000313" key="5">
    <source>
        <dbReference type="EMBL" id="MXO70642.1"/>
    </source>
</evidence>
<keyword evidence="2" id="KW-0326">Glycosidase</keyword>
<dbReference type="InterPro" id="IPR040719">
    <property type="entry name" value="DUF5597"/>
</dbReference>
<dbReference type="InterPro" id="IPR017853">
    <property type="entry name" value="GH"/>
</dbReference>
<dbReference type="GO" id="GO:0004565">
    <property type="term" value="F:beta-galactosidase activity"/>
    <property type="evidence" value="ECO:0007669"/>
    <property type="project" value="InterPro"/>
</dbReference>
<evidence type="ECO:0000313" key="6">
    <source>
        <dbReference type="Proteomes" id="UP000466966"/>
    </source>
</evidence>
<dbReference type="InterPro" id="IPR013529">
    <property type="entry name" value="Glyco_hydro_42_N"/>
</dbReference>
<evidence type="ECO:0000259" key="4">
    <source>
        <dbReference type="Pfam" id="PF18120"/>
    </source>
</evidence>
<dbReference type="Pfam" id="PF02449">
    <property type="entry name" value="Glyco_hydro_42"/>
    <property type="match status" value="1"/>
</dbReference>
<dbReference type="EMBL" id="WTYV01000001">
    <property type="protein sequence ID" value="MXO70642.1"/>
    <property type="molecule type" value="Genomic_DNA"/>
</dbReference>
<organism evidence="5 6">
    <name type="scientific">Alteraurantiacibacter buctensis</name>
    <dbReference type="NCBI Taxonomy" id="1503981"/>
    <lineage>
        <taxon>Bacteria</taxon>
        <taxon>Pseudomonadati</taxon>
        <taxon>Pseudomonadota</taxon>
        <taxon>Alphaproteobacteria</taxon>
        <taxon>Sphingomonadales</taxon>
        <taxon>Erythrobacteraceae</taxon>
        <taxon>Alteraurantiacibacter</taxon>
    </lineage>
</organism>
<dbReference type="AlphaFoldDB" id="A0A844YU61"/>
<dbReference type="GO" id="GO:0009341">
    <property type="term" value="C:beta-galactosidase complex"/>
    <property type="evidence" value="ECO:0007669"/>
    <property type="project" value="InterPro"/>
</dbReference>
<evidence type="ECO:0000256" key="2">
    <source>
        <dbReference type="ARBA" id="ARBA00023295"/>
    </source>
</evidence>
<comment type="caution">
    <text evidence="5">The sequence shown here is derived from an EMBL/GenBank/DDBJ whole genome shotgun (WGS) entry which is preliminary data.</text>
</comment>
<dbReference type="Pfam" id="PF18120">
    <property type="entry name" value="DUF5597"/>
    <property type="match status" value="1"/>
</dbReference>
<evidence type="ECO:0000256" key="1">
    <source>
        <dbReference type="ARBA" id="ARBA00022801"/>
    </source>
</evidence>
<dbReference type="SUPFAM" id="SSF51445">
    <property type="entry name" value="(Trans)glycosidases"/>
    <property type="match status" value="1"/>
</dbReference>
<gene>
    <name evidence="5" type="ORF">GRI99_03225</name>
</gene>
<dbReference type="OrthoDB" id="9800974at2"/>
<dbReference type="Proteomes" id="UP000466966">
    <property type="component" value="Unassembled WGS sequence"/>
</dbReference>
<dbReference type="Gene3D" id="2.60.220.20">
    <property type="entry name" value="putative beta-Galactosidase from caulobacter crescentus"/>
    <property type="match status" value="1"/>
</dbReference>
<keyword evidence="6" id="KW-1185">Reference proteome</keyword>